<dbReference type="Pfam" id="PF16363">
    <property type="entry name" value="GDP_Man_Dehyd"/>
    <property type="match status" value="1"/>
</dbReference>
<name>A0A9D2IIG8_9FIRM</name>
<dbReference type="GO" id="GO:0047733">
    <property type="term" value="F:CDP-glucose 4,6-dehydratase activity"/>
    <property type="evidence" value="ECO:0007669"/>
    <property type="project" value="UniProtKB-EC"/>
</dbReference>
<dbReference type="EC" id="4.2.1.45" evidence="2"/>
<comment type="caution">
    <text evidence="2">The sequence shown here is derived from an EMBL/GenBank/DDBJ whole genome shotgun (WGS) entry which is preliminary data.</text>
</comment>
<evidence type="ECO:0000259" key="1">
    <source>
        <dbReference type="Pfam" id="PF16363"/>
    </source>
</evidence>
<dbReference type="Gene3D" id="3.40.50.720">
    <property type="entry name" value="NAD(P)-binding Rossmann-like Domain"/>
    <property type="match status" value="1"/>
</dbReference>
<dbReference type="Gene3D" id="3.90.25.10">
    <property type="entry name" value="UDP-galactose 4-epimerase, domain 1"/>
    <property type="match status" value="1"/>
</dbReference>
<feature type="domain" description="NAD(P)-binding" evidence="1">
    <location>
        <begin position="14"/>
        <end position="316"/>
    </location>
</feature>
<dbReference type="SUPFAM" id="SSF51735">
    <property type="entry name" value="NAD(P)-binding Rossmann-fold domains"/>
    <property type="match status" value="1"/>
</dbReference>
<evidence type="ECO:0000313" key="2">
    <source>
        <dbReference type="EMBL" id="HIZ09568.1"/>
    </source>
</evidence>
<keyword evidence="2" id="KW-0456">Lyase</keyword>
<dbReference type="NCBIfam" id="TIGR02622">
    <property type="entry name" value="CDP_4_6_dhtase"/>
    <property type="match status" value="1"/>
</dbReference>
<sequence length="348" mass="37601">MAEELKFYRGRRVFVTGHTGFKGVWLCRTLALAGASVCGYSLPPETEPSLFALLGGEHTRGGFGDVRDFSALEAAMRAFAPEVVFHLAAQPLVGRGYREPRFTYETNVMGTVNVLEAARACPSVRSVLVVTTDKVYREENLPCAEAMPLDGADPYSNSKSCAELVCGCYRRTYFAASGVAVSSARAGNAVGGGDFTEGRLVPDFFRAAQANVPLLSRSPSSVRPYQFVLEPLSAYLRIAAAQAENAELAGAYNAGPLRASRNEEVLRLLCKEWGSGSYEAAGAPSLREAGILQLDSAKIASVLGWKPRTDLCDAVRLTCEWERARLNGEDMAAFTDGQIRRFFGIPEA</sequence>
<reference evidence="2" key="2">
    <citation type="submission" date="2021-04" db="EMBL/GenBank/DDBJ databases">
        <authorList>
            <person name="Gilroy R."/>
        </authorList>
    </citation>
    <scope>NUCLEOTIDE SEQUENCE</scope>
    <source>
        <strain evidence="2">CHK192-19661</strain>
    </source>
</reference>
<dbReference type="InterPro" id="IPR013445">
    <property type="entry name" value="CDP_4_6_deHydtase"/>
</dbReference>
<dbReference type="InterPro" id="IPR016040">
    <property type="entry name" value="NAD(P)-bd_dom"/>
</dbReference>
<gene>
    <name evidence="2" type="primary">rfbG</name>
    <name evidence="2" type="ORF">H9726_03675</name>
</gene>
<dbReference type="PANTHER" id="PTHR43000">
    <property type="entry name" value="DTDP-D-GLUCOSE 4,6-DEHYDRATASE-RELATED"/>
    <property type="match status" value="1"/>
</dbReference>
<dbReference type="InterPro" id="IPR036291">
    <property type="entry name" value="NAD(P)-bd_dom_sf"/>
</dbReference>
<accession>A0A9D2IIG8</accession>
<dbReference type="AlphaFoldDB" id="A0A9D2IIG8"/>
<dbReference type="EMBL" id="DXCF01000019">
    <property type="protein sequence ID" value="HIZ09568.1"/>
    <property type="molecule type" value="Genomic_DNA"/>
</dbReference>
<protein>
    <submittedName>
        <fullName evidence="2">CDP-glucose 4,6-dehydratase</fullName>
        <ecNumber evidence="2">4.2.1.45</ecNumber>
    </submittedName>
</protein>
<dbReference type="Proteomes" id="UP000824025">
    <property type="component" value="Unassembled WGS sequence"/>
</dbReference>
<evidence type="ECO:0000313" key="3">
    <source>
        <dbReference type="Proteomes" id="UP000824025"/>
    </source>
</evidence>
<organism evidence="2 3">
    <name type="scientific">Candidatus Borkfalkia avicola</name>
    <dbReference type="NCBI Taxonomy" id="2838503"/>
    <lineage>
        <taxon>Bacteria</taxon>
        <taxon>Bacillati</taxon>
        <taxon>Bacillota</taxon>
        <taxon>Clostridia</taxon>
        <taxon>Christensenellales</taxon>
        <taxon>Christensenellaceae</taxon>
        <taxon>Candidatus Borkfalkia</taxon>
    </lineage>
</organism>
<reference evidence="2" key="1">
    <citation type="journal article" date="2021" name="PeerJ">
        <title>Extensive microbial diversity within the chicken gut microbiome revealed by metagenomics and culture.</title>
        <authorList>
            <person name="Gilroy R."/>
            <person name="Ravi A."/>
            <person name="Getino M."/>
            <person name="Pursley I."/>
            <person name="Horton D.L."/>
            <person name="Alikhan N.F."/>
            <person name="Baker D."/>
            <person name="Gharbi K."/>
            <person name="Hall N."/>
            <person name="Watson M."/>
            <person name="Adriaenssens E.M."/>
            <person name="Foster-Nyarko E."/>
            <person name="Jarju S."/>
            <person name="Secka A."/>
            <person name="Antonio M."/>
            <person name="Oren A."/>
            <person name="Chaudhuri R.R."/>
            <person name="La Ragione R."/>
            <person name="Hildebrand F."/>
            <person name="Pallen M.J."/>
        </authorList>
    </citation>
    <scope>NUCLEOTIDE SEQUENCE</scope>
    <source>
        <strain evidence="2">CHK192-19661</strain>
    </source>
</reference>
<proteinExistence type="predicted"/>